<name>A0A481TIF7_HHV2</name>
<evidence type="ECO:0000313" key="1">
    <source>
        <dbReference type="EMBL" id="QBH80095.1"/>
    </source>
</evidence>
<organism evidence="1">
    <name type="scientific">Human herpesvirus 2</name>
    <name type="common">HHV-2</name>
    <name type="synonym">Human herpes simplex virus 2</name>
    <dbReference type="NCBI Taxonomy" id="10310"/>
    <lineage>
        <taxon>Viruses</taxon>
        <taxon>Duplodnaviria</taxon>
        <taxon>Heunggongvirae</taxon>
        <taxon>Peploviricota</taxon>
        <taxon>Herviviricetes</taxon>
        <taxon>Herpesvirales</taxon>
        <taxon>Orthoherpesviridae</taxon>
        <taxon>Alphaherpesvirinae</taxon>
        <taxon>Simplexvirus</taxon>
        <taxon>Simplexvirus humanalpha2</taxon>
    </lineage>
</organism>
<dbReference type="EMBL" id="MH790661">
    <property type="protein sequence ID" value="QBH85284.1"/>
    <property type="molecule type" value="Genomic_DNA"/>
</dbReference>
<organismHost>
    <name type="scientific">Homo sapiens</name>
    <name type="common">Human</name>
    <dbReference type="NCBI Taxonomy" id="9606"/>
</organismHost>
<proteinExistence type="predicted"/>
<reference evidence="1" key="1">
    <citation type="submission" date="2018-08" db="EMBL/GenBank/DDBJ databases">
        <title>HSV2 whole genome sequences from clinical isolates.</title>
        <authorList>
            <person name="Roychoudhury P."/>
            <person name="Greninger A.L."/>
            <person name="Jerome K.R."/>
            <person name="Johnston C."/>
            <person name="Wald A."/>
            <person name="Xie H."/>
        </authorList>
    </citation>
    <scope>NUCLEOTIDE SEQUENCE</scope>
    <source>
        <strain evidence="2">2000-3429</strain>
        <strain evidence="1">2006-13869CAM</strain>
    </source>
</reference>
<evidence type="ECO:0000313" key="2">
    <source>
        <dbReference type="EMBL" id="QBH85284.1"/>
    </source>
</evidence>
<dbReference type="EMBL" id="MH790603">
    <property type="protein sequence ID" value="QBH80095.1"/>
    <property type="molecule type" value="Genomic_DNA"/>
</dbReference>
<accession>A0A481TIF7</accession>
<sequence>MAAVVTSTPSTGRPRVSACVRRGTATDGCVAVVRSTSQASMASRRWPALPRKKLVSQKLRFSSATRVARATLVARRPLSRYRCMGNSRARGGAFSNSTCSIWSAVPRSNAPRTAWTLRASCWMARSWRCRLMPVPSRASPVSRAMASVARLKAAFRARRSMTFVM</sequence>
<protein>
    <submittedName>
        <fullName evidence="1">Uncharacterized protein</fullName>
    </submittedName>
</protein>